<dbReference type="InterPro" id="IPR038740">
    <property type="entry name" value="BioF2-like_GNAT_dom"/>
</dbReference>
<dbReference type="GO" id="GO:0016746">
    <property type="term" value="F:acyltransferase activity"/>
    <property type="evidence" value="ECO:0007669"/>
    <property type="project" value="UniProtKB-KW"/>
</dbReference>
<keyword evidence="3" id="KW-0808">Transferase</keyword>
<dbReference type="EC" id="2.3.1.-" evidence="3"/>
<dbReference type="PANTHER" id="PTHR41700:SF1">
    <property type="entry name" value="N-ACETYLTRANSFERASE DOMAIN-CONTAINING PROTEIN"/>
    <property type="match status" value="1"/>
</dbReference>
<dbReference type="Pfam" id="PF13480">
    <property type="entry name" value="Acetyltransf_6"/>
    <property type="match status" value="1"/>
</dbReference>
<dbReference type="Proteomes" id="UP001431429">
    <property type="component" value="Unassembled WGS sequence"/>
</dbReference>
<keyword evidence="3" id="KW-0012">Acyltransferase</keyword>
<protein>
    <submittedName>
        <fullName evidence="3">GNAT family N-acetyltransferase</fullName>
        <ecNumber evidence="3">2.3.1.-</ecNumber>
    </submittedName>
</protein>
<accession>A0ABT0UTZ8</accession>
<gene>
    <name evidence="3" type="ORF">NBG84_27890</name>
</gene>
<proteinExistence type="predicted"/>
<feature type="region of interest" description="Disordered" evidence="1">
    <location>
        <begin position="294"/>
        <end position="317"/>
    </location>
</feature>
<evidence type="ECO:0000313" key="4">
    <source>
        <dbReference type="Proteomes" id="UP001431429"/>
    </source>
</evidence>
<dbReference type="InterPro" id="IPR016181">
    <property type="entry name" value="Acyl_CoA_acyltransferase"/>
</dbReference>
<dbReference type="Gene3D" id="3.40.630.30">
    <property type="match status" value="1"/>
</dbReference>
<evidence type="ECO:0000259" key="2">
    <source>
        <dbReference type="Pfam" id="PF13480"/>
    </source>
</evidence>
<sequence length="338" mass="36899">MTDLLRDRTDSPPIAAAYAAAEAAAQAAGVDIRSLDRVSELEAVRRLYERIWRTGENSPPVTADLLRAMAKAGSYVSGVFDGDELVGSSFGFFSPPAREALHSHIAGVLPQLRRRNVGFALKLHQRAWAMARGVNEICWTYDPLVRRNAYFNIGKLAAEPAEYLPDFYGPIDDDINRSDDSDRILVRWHLESPDVESACAGRPRVTDAQAARAAGATVALSVSATGTPIAGRVDEHAHTVLVAVPEDIEALRESDPVCAARWRTAVREALDGLLADGARIRGFDRAGWYVVDRGGRPAPRRTTESRTAPHNGTQQYGTQQYVTDQHGTHHGEVPQETV</sequence>
<comment type="caution">
    <text evidence="3">The sequence shown here is derived from an EMBL/GenBank/DDBJ whole genome shotgun (WGS) entry which is preliminary data.</text>
</comment>
<evidence type="ECO:0000256" key="1">
    <source>
        <dbReference type="SAM" id="MobiDB-lite"/>
    </source>
</evidence>
<dbReference type="EMBL" id="JAMQAW010000036">
    <property type="protein sequence ID" value="MCM2392062.1"/>
    <property type="molecule type" value="Genomic_DNA"/>
</dbReference>
<evidence type="ECO:0000313" key="3">
    <source>
        <dbReference type="EMBL" id="MCM2392062.1"/>
    </source>
</evidence>
<dbReference type="InterPro" id="IPR038764">
    <property type="entry name" value="GNAT_N_AcTrfase_prd"/>
</dbReference>
<reference evidence="3" key="1">
    <citation type="submission" date="2022-06" db="EMBL/GenBank/DDBJ databases">
        <title>Genome public.</title>
        <authorList>
            <person name="Sun Q."/>
        </authorList>
    </citation>
    <scope>NUCLEOTIDE SEQUENCE</scope>
    <source>
        <strain evidence="3">CWNU-1</strain>
    </source>
</reference>
<organism evidence="3 4">
    <name type="scientific">Streptomyces albipurpureus</name>
    <dbReference type="NCBI Taxonomy" id="2897419"/>
    <lineage>
        <taxon>Bacteria</taxon>
        <taxon>Bacillati</taxon>
        <taxon>Actinomycetota</taxon>
        <taxon>Actinomycetes</taxon>
        <taxon>Kitasatosporales</taxon>
        <taxon>Streptomycetaceae</taxon>
        <taxon>Streptomyces</taxon>
    </lineage>
</organism>
<dbReference type="SUPFAM" id="SSF55729">
    <property type="entry name" value="Acyl-CoA N-acyltransferases (Nat)"/>
    <property type="match status" value="1"/>
</dbReference>
<feature type="domain" description="BioF2-like acetyltransferase" evidence="2">
    <location>
        <begin position="40"/>
        <end position="138"/>
    </location>
</feature>
<name>A0ABT0UTZ8_9ACTN</name>
<dbReference type="PANTHER" id="PTHR41700">
    <property type="entry name" value="GCN5-RELATED N-ACETYLTRANSFERASE"/>
    <property type="match status" value="1"/>
</dbReference>
<keyword evidence="4" id="KW-1185">Reference proteome</keyword>